<accession>A0A9C7PPN9</accession>
<gene>
    <name evidence="2" type="ORF">GpartN1_g26.t1</name>
</gene>
<evidence type="ECO:0000259" key="1">
    <source>
        <dbReference type="Pfam" id="PF23139"/>
    </source>
</evidence>
<feature type="domain" description="ATP-dependent RecD2 DNA helicase OB-fold" evidence="1">
    <location>
        <begin position="83"/>
        <end position="152"/>
    </location>
</feature>
<dbReference type="OrthoDB" id="10299757at2759"/>
<evidence type="ECO:0000313" key="2">
    <source>
        <dbReference type="EMBL" id="GJQ08235.1"/>
    </source>
</evidence>
<reference evidence="2" key="2">
    <citation type="submission" date="2022-01" db="EMBL/GenBank/DDBJ databases">
        <authorList>
            <person name="Hirooka S."/>
            <person name="Miyagishima S.Y."/>
        </authorList>
    </citation>
    <scope>NUCLEOTIDE SEQUENCE</scope>
    <source>
        <strain evidence="2">NBRC 102759</strain>
    </source>
</reference>
<dbReference type="EMBL" id="BQMJ01000001">
    <property type="protein sequence ID" value="GJQ08235.1"/>
    <property type="molecule type" value="Genomic_DNA"/>
</dbReference>
<dbReference type="AlphaFoldDB" id="A0A9C7PPN9"/>
<proteinExistence type="predicted"/>
<feature type="domain" description="ATP-dependent RecD2 DNA helicase OB-fold" evidence="1">
    <location>
        <begin position="176"/>
        <end position="255"/>
    </location>
</feature>
<reference evidence="2" key="1">
    <citation type="journal article" date="2022" name="Proc. Natl. Acad. Sci. U.S.A.">
        <title>Life cycle and functional genomics of the unicellular red alga Galdieria for elucidating algal and plant evolution and industrial use.</title>
        <authorList>
            <person name="Hirooka S."/>
            <person name="Itabashi T."/>
            <person name="Ichinose T.M."/>
            <person name="Onuma R."/>
            <person name="Fujiwara T."/>
            <person name="Yamashita S."/>
            <person name="Jong L.W."/>
            <person name="Tomita R."/>
            <person name="Iwane A.H."/>
            <person name="Miyagishima S.Y."/>
        </authorList>
    </citation>
    <scope>NUCLEOTIDE SEQUENCE</scope>
    <source>
        <strain evidence="2">NBRC 102759</strain>
    </source>
</reference>
<name>A0A9C7PPN9_9RHOD</name>
<protein>
    <recommendedName>
        <fullName evidence="1">ATP-dependent RecD2 DNA helicase OB-fold domain-containing protein</fullName>
    </recommendedName>
</protein>
<dbReference type="Proteomes" id="UP001061958">
    <property type="component" value="Unassembled WGS sequence"/>
</dbReference>
<dbReference type="InterPro" id="IPR055446">
    <property type="entry name" value="RecD2_N_OB"/>
</dbReference>
<dbReference type="Pfam" id="PF23139">
    <property type="entry name" value="OB_YrrC"/>
    <property type="match status" value="2"/>
</dbReference>
<sequence length="262" mass="29742">MMRLTSRLYSKSCFLSNLTTTVVSSSKWFKNTGICDTSSSFAKFLLSTTSPRCDELTHHKPRYYPSPYMRTNRDEQAQKTLHKIQGVVERIFYRQRETGFSVAEVRIVASSTDIPENVIQVVGTLGNVQEGDEFKGSGFMTTHPKYGKQLRLVGNNRNDPKEQTTRQSNPERHHIIVEKVVFTAPDDSGFAVGQARLLDSKEDDLTFEQQNETDKITIVGKLGRIEEGLHLAVEGVWVNHSKYGKQFQVQVAQTEPFSDVQY</sequence>
<comment type="caution">
    <text evidence="2">The sequence shown here is derived from an EMBL/GenBank/DDBJ whole genome shotgun (WGS) entry which is preliminary data.</text>
</comment>
<keyword evidence="3" id="KW-1185">Reference proteome</keyword>
<organism evidence="2 3">
    <name type="scientific">Galdieria partita</name>
    <dbReference type="NCBI Taxonomy" id="83374"/>
    <lineage>
        <taxon>Eukaryota</taxon>
        <taxon>Rhodophyta</taxon>
        <taxon>Bangiophyceae</taxon>
        <taxon>Galdieriales</taxon>
        <taxon>Galdieriaceae</taxon>
        <taxon>Galdieria</taxon>
    </lineage>
</organism>
<evidence type="ECO:0000313" key="3">
    <source>
        <dbReference type="Proteomes" id="UP001061958"/>
    </source>
</evidence>